<keyword evidence="5 9" id="KW-0997">Cell inner membrane</keyword>
<evidence type="ECO:0000256" key="6">
    <source>
        <dbReference type="ARBA" id="ARBA00022692"/>
    </source>
</evidence>
<feature type="region of interest" description="Disordered" evidence="10">
    <location>
        <begin position="1039"/>
        <end position="1062"/>
    </location>
</feature>
<evidence type="ECO:0000256" key="9">
    <source>
        <dbReference type="RuleBase" id="RU364070"/>
    </source>
</evidence>
<accession>A0A7X0CFD2</accession>
<feature type="transmembrane region" description="Helical" evidence="9">
    <location>
        <begin position="869"/>
        <end position="888"/>
    </location>
</feature>
<feature type="transmembrane region" description="Helical" evidence="9">
    <location>
        <begin position="540"/>
        <end position="558"/>
    </location>
</feature>
<evidence type="ECO:0000256" key="2">
    <source>
        <dbReference type="ARBA" id="ARBA00010942"/>
    </source>
</evidence>
<feature type="transmembrane region" description="Helical" evidence="9">
    <location>
        <begin position="340"/>
        <end position="359"/>
    </location>
</feature>
<comment type="similarity">
    <text evidence="2 9">Belongs to the resistance-nodulation-cell division (RND) (TC 2.A.6) family.</text>
</comment>
<keyword evidence="8 9" id="KW-0472">Membrane</keyword>
<evidence type="ECO:0000256" key="8">
    <source>
        <dbReference type="ARBA" id="ARBA00023136"/>
    </source>
</evidence>
<evidence type="ECO:0000256" key="7">
    <source>
        <dbReference type="ARBA" id="ARBA00022989"/>
    </source>
</evidence>
<feature type="transmembrane region" description="Helical" evidence="9">
    <location>
        <begin position="1006"/>
        <end position="1028"/>
    </location>
</feature>
<dbReference type="Gene3D" id="1.20.1640.10">
    <property type="entry name" value="Multidrug efflux transporter AcrB transmembrane domain"/>
    <property type="match status" value="2"/>
</dbReference>
<keyword evidence="4" id="KW-1003">Cell membrane</keyword>
<feature type="transmembrane region" description="Helical" evidence="9">
    <location>
        <begin position="895"/>
        <end position="915"/>
    </location>
</feature>
<dbReference type="GO" id="GO:0009636">
    <property type="term" value="P:response to toxic substance"/>
    <property type="evidence" value="ECO:0007669"/>
    <property type="project" value="UniProtKB-ARBA"/>
</dbReference>
<evidence type="ECO:0000256" key="1">
    <source>
        <dbReference type="ARBA" id="ARBA00004429"/>
    </source>
</evidence>
<dbReference type="GO" id="GO:0015562">
    <property type="term" value="F:efflux transmembrane transporter activity"/>
    <property type="evidence" value="ECO:0007669"/>
    <property type="project" value="InterPro"/>
</dbReference>
<feature type="transmembrane region" description="Helical" evidence="9">
    <location>
        <begin position="466"/>
        <end position="488"/>
    </location>
</feature>
<protein>
    <recommendedName>
        <fullName evidence="9">Efflux pump membrane transporter</fullName>
    </recommendedName>
</protein>
<comment type="caution">
    <text evidence="11">The sequence shown here is derived from an EMBL/GenBank/DDBJ whole genome shotgun (WGS) entry which is preliminary data.</text>
</comment>
<dbReference type="SUPFAM" id="SSF82866">
    <property type="entry name" value="Multidrug efflux transporter AcrB transmembrane domain"/>
    <property type="match status" value="2"/>
</dbReference>
<dbReference type="RefSeq" id="WP_183555668.1">
    <property type="nucleotide sequence ID" value="NZ_JACHBX010000003.1"/>
</dbReference>
<dbReference type="PANTHER" id="PTHR32063:SF10">
    <property type="entry name" value="EFFLUX PUMP MEMBRANE TRANSPORTER"/>
    <property type="match status" value="1"/>
</dbReference>
<dbReference type="Proteomes" id="UP000540787">
    <property type="component" value="Unassembled WGS sequence"/>
</dbReference>
<evidence type="ECO:0000313" key="11">
    <source>
        <dbReference type="EMBL" id="MBB6135013.1"/>
    </source>
</evidence>
<dbReference type="PRINTS" id="PR00702">
    <property type="entry name" value="ACRIFLAVINRP"/>
</dbReference>
<dbReference type="GO" id="GO:0042910">
    <property type="term" value="F:xenobiotic transmembrane transporter activity"/>
    <property type="evidence" value="ECO:0007669"/>
    <property type="project" value="TreeGrafter"/>
</dbReference>
<dbReference type="NCBIfam" id="NF000282">
    <property type="entry name" value="RND_permease_1"/>
    <property type="match status" value="1"/>
</dbReference>
<dbReference type="Gene3D" id="3.30.70.1430">
    <property type="entry name" value="Multidrug efflux transporter AcrB pore domain"/>
    <property type="match status" value="2"/>
</dbReference>
<dbReference type="GO" id="GO:0005886">
    <property type="term" value="C:plasma membrane"/>
    <property type="evidence" value="ECO:0007669"/>
    <property type="project" value="UniProtKB-SubCell"/>
</dbReference>
<dbReference type="SUPFAM" id="SSF82693">
    <property type="entry name" value="Multidrug efflux transporter AcrB pore domain, PN1, PN2, PC1 and PC2 subdomains"/>
    <property type="match status" value="4"/>
</dbReference>
<dbReference type="PANTHER" id="PTHR32063">
    <property type="match status" value="1"/>
</dbReference>
<reference evidence="11 12" key="1">
    <citation type="submission" date="2020-08" db="EMBL/GenBank/DDBJ databases">
        <title>The Agave Microbiome: Exploring the role of microbial communities in plant adaptations to desert environments.</title>
        <authorList>
            <person name="Partida-Martinez L.P."/>
        </authorList>
    </citation>
    <scope>NUCLEOTIDE SEQUENCE [LARGE SCALE GENOMIC DNA]</scope>
    <source>
        <strain evidence="11 12">AT3.2</strain>
    </source>
</reference>
<evidence type="ECO:0000256" key="10">
    <source>
        <dbReference type="SAM" id="MobiDB-lite"/>
    </source>
</evidence>
<dbReference type="InterPro" id="IPR027463">
    <property type="entry name" value="AcrB_DN_DC_subdom"/>
</dbReference>
<keyword evidence="3 9" id="KW-0813">Transport</keyword>
<keyword evidence="6 9" id="KW-0812">Transmembrane</keyword>
<dbReference type="FunFam" id="1.20.1640.10:FF:000001">
    <property type="entry name" value="Efflux pump membrane transporter"/>
    <property type="match status" value="1"/>
</dbReference>
<feature type="transmembrane region" description="Helical" evidence="9">
    <location>
        <begin position="434"/>
        <end position="460"/>
    </location>
</feature>
<dbReference type="InterPro" id="IPR004764">
    <property type="entry name" value="MdtF-like"/>
</dbReference>
<dbReference type="InterPro" id="IPR001036">
    <property type="entry name" value="Acrflvin-R"/>
</dbReference>
<feature type="transmembrane region" description="Helical" evidence="9">
    <location>
        <begin position="366"/>
        <end position="386"/>
    </location>
</feature>
<gene>
    <name evidence="11" type="ORF">HD842_003171</name>
</gene>
<feature type="transmembrane region" description="Helical" evidence="9">
    <location>
        <begin position="965"/>
        <end position="986"/>
    </location>
</feature>
<organism evidence="11 12">
    <name type="scientific">Massilia aurea</name>
    <dbReference type="NCBI Taxonomy" id="373040"/>
    <lineage>
        <taxon>Bacteria</taxon>
        <taxon>Pseudomonadati</taxon>
        <taxon>Pseudomonadota</taxon>
        <taxon>Betaproteobacteria</taxon>
        <taxon>Burkholderiales</taxon>
        <taxon>Oxalobacteraceae</taxon>
        <taxon>Telluria group</taxon>
        <taxon>Massilia</taxon>
    </lineage>
</organism>
<comment type="caution">
    <text evidence="9">Lacks conserved residue(s) required for the propagation of feature annotation.</text>
</comment>
<evidence type="ECO:0000256" key="4">
    <source>
        <dbReference type="ARBA" id="ARBA00022475"/>
    </source>
</evidence>
<keyword evidence="7 9" id="KW-1133">Transmembrane helix</keyword>
<dbReference type="Gene3D" id="3.30.70.1440">
    <property type="entry name" value="Multidrug efflux transporter AcrB pore domain"/>
    <property type="match status" value="1"/>
</dbReference>
<dbReference type="AlphaFoldDB" id="A0A7X0CFD2"/>
<dbReference type="NCBIfam" id="TIGR00915">
    <property type="entry name" value="2A0602"/>
    <property type="match status" value="1"/>
</dbReference>
<proteinExistence type="inferred from homology"/>
<sequence length="1062" mass="114237">MARFFIDRPIFAWVIALFIMVLGTVAIKQLPIAQYPSVAPPAIVVNVTYPGASAQTLEDSVISIIEREMNGAQGMIYMESTSQANGTGSITISFETGTDPELAQVDVQNRLSRATPRLPPAVTQQGVRVDKSRSNFLLFTILSSDDPKMDNIALGDYASRNVLPEIQRITGVGQAQLFGTEKAMRIWIDPTKLVGFNLSPADVTSAISQQNAQVASGTIGDLPIAQGQQISATVIVTGQLSNVEQFGNIVLRANQDGSTVRLKDVARIEVGGQSYSTTARLNGKPSAGIGVQLAPSGNALETAELIKARMAELQKLFPNGIKYSIPYDSTTFISISIEQVVHTLIEAIVLVFLVMYLFLQNFRYTLIPTIVVPIALLGSFACLLAMGFSINVLTMFGMVLVIGIVVDDAIVVVENVERIMSEEGLPPLEATRKAMGQISGAIIGVTVVLIAVFVPLAFFAGAVGNIYRQFSVVMVTSIAFSAFLALSLTPALCAHLLKPVEAGHHNDKKGFFGWFNRKFTTGAKKYEGFVGALMKRAGRWMVVFAVLVVVVGVLFTRLPNSFLPNEDQGYVIANVQLPPGATAERTGAVLRSMEEFVMKQPETANIVAITGFSFSGQGQNMGLAFIPMKAWDERKGDGQDAQSFAGRITGHMGALRDSFIFVVSPPPIPELGTGTGFSFRLQDRAGNGHAALLAARNQMLGMASQSKILTGMRPEGLEDAPQLKLNIDRDKAQALGVTFAAINTALSTSMGSSYVNDFPNGGRLQRVIVQADAPQRMQPDDLLRINAMNTQGQPVPMSSFATTEWTTGPMQTNRYNGYPAMKLTGEPAPGYSSGEALDEMQRLAERLPPGFSYEWTGQSREELLSGSTVFILIGFALLAVFLALAALYESWTIPVAVMLVVPLGILGSLLAANMRGLSNDVYFKVGLITIIGLAAKNAILIVEFAKDLQAEGKSPFDAALEAAHLRFRPIIMTSLAFILGVLPLVIASGAGSASQRAIGTGVMGGMITATVLGVIFVPVFFVVVRTLFKGSERQNKMYAHAQEKQHELEKQERQAAEEGKKV</sequence>
<name>A0A7X0CFD2_9BURK</name>
<keyword evidence="12" id="KW-1185">Reference proteome</keyword>
<dbReference type="Gene3D" id="3.30.2090.10">
    <property type="entry name" value="Multidrug efflux transporter AcrB TolC docking domain, DN and DC subdomains"/>
    <property type="match status" value="2"/>
</dbReference>
<evidence type="ECO:0000313" key="12">
    <source>
        <dbReference type="Proteomes" id="UP000540787"/>
    </source>
</evidence>
<dbReference type="EMBL" id="JACHBX010000003">
    <property type="protein sequence ID" value="MBB6135013.1"/>
    <property type="molecule type" value="Genomic_DNA"/>
</dbReference>
<dbReference type="SUPFAM" id="SSF82714">
    <property type="entry name" value="Multidrug efflux transporter AcrB TolC docking domain, DN and DC subdomains"/>
    <property type="match status" value="2"/>
</dbReference>
<evidence type="ECO:0000256" key="3">
    <source>
        <dbReference type="ARBA" id="ARBA00022448"/>
    </source>
</evidence>
<dbReference type="Pfam" id="PF00873">
    <property type="entry name" value="ACR_tran"/>
    <property type="match status" value="1"/>
</dbReference>
<dbReference type="FunFam" id="3.30.70.1430:FF:000001">
    <property type="entry name" value="Efflux pump membrane transporter"/>
    <property type="match status" value="1"/>
</dbReference>
<dbReference type="Gene3D" id="3.30.70.1320">
    <property type="entry name" value="Multidrug efflux transporter AcrB pore domain like"/>
    <property type="match status" value="1"/>
</dbReference>
<evidence type="ECO:0000256" key="5">
    <source>
        <dbReference type="ARBA" id="ARBA00022519"/>
    </source>
</evidence>
<comment type="subcellular location">
    <subcellularLocation>
        <location evidence="1 9">Cell inner membrane</location>
        <topology evidence="1 9">Multi-pass membrane protein</topology>
    </subcellularLocation>
</comment>